<accession>S8C6F2</accession>
<keyword evidence="3" id="KW-1185">Reference proteome</keyword>
<evidence type="ECO:0000313" key="2">
    <source>
        <dbReference type="EMBL" id="EPS62350.1"/>
    </source>
</evidence>
<dbReference type="EMBL" id="AUSU01006202">
    <property type="protein sequence ID" value="EPS62350.1"/>
    <property type="molecule type" value="Genomic_DNA"/>
</dbReference>
<dbReference type="AlphaFoldDB" id="S8C6F2"/>
<dbReference type="Proteomes" id="UP000015453">
    <property type="component" value="Unassembled WGS sequence"/>
</dbReference>
<sequence length="93" mass="10404">MVMVPDTRNMKPQFPSIHGPDELKGGLPKTLRNFAALKNFKASDQNSRVFLPNDSHLSVSGKGHFELTPNIELSDVLKVSGFRFNLASVYWLC</sequence>
<feature type="region of interest" description="Disordered" evidence="1">
    <location>
        <begin position="1"/>
        <end position="22"/>
    </location>
</feature>
<reference evidence="2 3" key="1">
    <citation type="journal article" date="2013" name="BMC Genomics">
        <title>The miniature genome of a carnivorous plant Genlisea aurea contains a low number of genes and short non-coding sequences.</title>
        <authorList>
            <person name="Leushkin E.V."/>
            <person name="Sutormin R.A."/>
            <person name="Nabieva E.R."/>
            <person name="Penin A.A."/>
            <person name="Kondrashov A.S."/>
            <person name="Logacheva M.D."/>
        </authorList>
    </citation>
    <scope>NUCLEOTIDE SEQUENCE [LARGE SCALE GENOMIC DNA]</scope>
</reference>
<organism evidence="2 3">
    <name type="scientific">Genlisea aurea</name>
    <dbReference type="NCBI Taxonomy" id="192259"/>
    <lineage>
        <taxon>Eukaryota</taxon>
        <taxon>Viridiplantae</taxon>
        <taxon>Streptophyta</taxon>
        <taxon>Embryophyta</taxon>
        <taxon>Tracheophyta</taxon>
        <taxon>Spermatophyta</taxon>
        <taxon>Magnoliopsida</taxon>
        <taxon>eudicotyledons</taxon>
        <taxon>Gunneridae</taxon>
        <taxon>Pentapetalae</taxon>
        <taxon>asterids</taxon>
        <taxon>lamiids</taxon>
        <taxon>Lamiales</taxon>
        <taxon>Lentibulariaceae</taxon>
        <taxon>Genlisea</taxon>
    </lineage>
</organism>
<evidence type="ECO:0000256" key="1">
    <source>
        <dbReference type="SAM" id="MobiDB-lite"/>
    </source>
</evidence>
<comment type="caution">
    <text evidence="2">The sequence shown here is derived from an EMBL/GenBank/DDBJ whole genome shotgun (WGS) entry which is preliminary data.</text>
</comment>
<name>S8C6F2_9LAMI</name>
<gene>
    <name evidence="2" type="ORF">M569_12441</name>
</gene>
<proteinExistence type="predicted"/>
<protein>
    <submittedName>
        <fullName evidence="2">Uncharacterized protein</fullName>
    </submittedName>
</protein>
<evidence type="ECO:0000313" key="3">
    <source>
        <dbReference type="Proteomes" id="UP000015453"/>
    </source>
</evidence>